<evidence type="ECO:0000256" key="8">
    <source>
        <dbReference type="ARBA" id="ARBA00023239"/>
    </source>
</evidence>
<dbReference type="SUPFAM" id="SSF51366">
    <property type="entry name" value="Ribulose-phoshate binding barrel"/>
    <property type="match status" value="1"/>
</dbReference>
<sequence>HDYEAGGAAAISCLTEPYYFLGSDDIFRQIRAQVKLPMLRKDFILTQYQVYASAAMGAACILLIMSALDAGQAGELYALARSLGMEALFECRTARQIEDALALGGSIIGVNNRNLADFSVDENRAACMRPLVGKSNIFVCESGIMSVEGARAQRRAGADAVLVGEFLMRSRDRVALLKELTCIK</sequence>
<comment type="catalytic activity">
    <reaction evidence="1">
        <text>1-(2-carboxyphenylamino)-1-deoxy-D-ribulose 5-phosphate + H(+) = (1S,2R)-1-C-(indol-3-yl)glycerol 3-phosphate + CO2 + H2O</text>
        <dbReference type="Rhea" id="RHEA:23476"/>
        <dbReference type="ChEBI" id="CHEBI:15377"/>
        <dbReference type="ChEBI" id="CHEBI:15378"/>
        <dbReference type="ChEBI" id="CHEBI:16526"/>
        <dbReference type="ChEBI" id="CHEBI:58613"/>
        <dbReference type="ChEBI" id="CHEBI:58866"/>
        <dbReference type="EC" id="4.1.1.48"/>
    </reaction>
</comment>
<evidence type="ECO:0000256" key="3">
    <source>
        <dbReference type="ARBA" id="ARBA00012362"/>
    </source>
</evidence>
<dbReference type="EC" id="4.1.1.48" evidence="3"/>
<organism evidence="11 12">
    <name type="scientific">Candidatus Coproplasma avicola</name>
    <dbReference type="NCBI Taxonomy" id="2840744"/>
    <lineage>
        <taxon>Bacteria</taxon>
        <taxon>Bacillati</taxon>
        <taxon>Bacillota</taxon>
        <taxon>Clostridia</taxon>
        <taxon>Eubacteriales</taxon>
        <taxon>Candidatus Coproplasma</taxon>
    </lineage>
</organism>
<dbReference type="Pfam" id="PF00218">
    <property type="entry name" value="IGPS"/>
    <property type="match status" value="1"/>
</dbReference>
<dbReference type="CDD" id="cd00331">
    <property type="entry name" value="IGPS"/>
    <property type="match status" value="1"/>
</dbReference>
<evidence type="ECO:0000256" key="5">
    <source>
        <dbReference type="ARBA" id="ARBA00022793"/>
    </source>
</evidence>
<proteinExistence type="predicted"/>
<reference evidence="11" key="1">
    <citation type="submission" date="2020-10" db="EMBL/GenBank/DDBJ databases">
        <authorList>
            <person name="Gilroy R."/>
        </authorList>
    </citation>
    <scope>NUCLEOTIDE SEQUENCE</scope>
    <source>
        <strain evidence="11">ChiW16-3235</strain>
    </source>
</reference>
<dbReference type="PANTHER" id="PTHR22854">
    <property type="entry name" value="TRYPTOPHAN BIOSYNTHESIS PROTEIN"/>
    <property type="match status" value="1"/>
</dbReference>
<dbReference type="InterPro" id="IPR045186">
    <property type="entry name" value="Indole-3-glycerol_P_synth"/>
</dbReference>
<dbReference type="EMBL" id="DVHK01000042">
    <property type="protein sequence ID" value="HIR66759.1"/>
    <property type="molecule type" value="Genomic_DNA"/>
</dbReference>
<evidence type="ECO:0000256" key="6">
    <source>
        <dbReference type="ARBA" id="ARBA00022822"/>
    </source>
</evidence>
<dbReference type="PANTHER" id="PTHR22854:SF2">
    <property type="entry name" value="INDOLE-3-GLYCEROL-PHOSPHATE SYNTHASE"/>
    <property type="match status" value="1"/>
</dbReference>
<dbReference type="Proteomes" id="UP000823913">
    <property type="component" value="Unassembled WGS sequence"/>
</dbReference>
<evidence type="ECO:0000256" key="7">
    <source>
        <dbReference type="ARBA" id="ARBA00023141"/>
    </source>
</evidence>
<keyword evidence="6" id="KW-0822">Tryptophan biosynthesis</keyword>
<keyword evidence="7" id="KW-0057">Aromatic amino acid biosynthesis</keyword>
<dbReference type="GO" id="GO:0004425">
    <property type="term" value="F:indole-3-glycerol-phosphate synthase activity"/>
    <property type="evidence" value="ECO:0007669"/>
    <property type="project" value="UniProtKB-EC"/>
</dbReference>
<keyword evidence="5" id="KW-0210">Decarboxylase</keyword>
<evidence type="ECO:0000313" key="12">
    <source>
        <dbReference type="Proteomes" id="UP000823913"/>
    </source>
</evidence>
<dbReference type="GO" id="GO:0004640">
    <property type="term" value="F:phosphoribosylanthranilate isomerase activity"/>
    <property type="evidence" value="ECO:0007669"/>
    <property type="project" value="TreeGrafter"/>
</dbReference>
<dbReference type="AlphaFoldDB" id="A0A9D1E5T9"/>
<evidence type="ECO:0000256" key="2">
    <source>
        <dbReference type="ARBA" id="ARBA00004696"/>
    </source>
</evidence>
<evidence type="ECO:0000313" key="11">
    <source>
        <dbReference type="EMBL" id="HIR66759.1"/>
    </source>
</evidence>
<keyword evidence="9" id="KW-1133">Transmembrane helix</keyword>
<gene>
    <name evidence="11" type="ORF">IAB94_01780</name>
</gene>
<evidence type="ECO:0000256" key="9">
    <source>
        <dbReference type="SAM" id="Phobius"/>
    </source>
</evidence>
<feature type="transmembrane region" description="Helical" evidence="9">
    <location>
        <begin position="48"/>
        <end position="68"/>
    </location>
</feature>
<dbReference type="InterPro" id="IPR013798">
    <property type="entry name" value="Indole-3-glycerol_P_synth_dom"/>
</dbReference>
<keyword evidence="9" id="KW-0812">Transmembrane</keyword>
<protein>
    <recommendedName>
        <fullName evidence="3">indole-3-glycerol-phosphate synthase</fullName>
        <ecNumber evidence="3">4.1.1.48</ecNumber>
    </recommendedName>
</protein>
<dbReference type="InterPro" id="IPR013785">
    <property type="entry name" value="Aldolase_TIM"/>
</dbReference>
<dbReference type="GO" id="GO:0000162">
    <property type="term" value="P:L-tryptophan biosynthetic process"/>
    <property type="evidence" value="ECO:0007669"/>
    <property type="project" value="UniProtKB-KW"/>
</dbReference>
<accession>A0A9D1E5T9</accession>
<feature type="non-terminal residue" evidence="11">
    <location>
        <position position="1"/>
    </location>
</feature>
<feature type="domain" description="Indole-3-glycerol phosphate synthase" evidence="10">
    <location>
        <begin position="2"/>
        <end position="180"/>
    </location>
</feature>
<keyword evidence="4" id="KW-0028">Amino-acid biosynthesis</keyword>
<keyword evidence="8" id="KW-0456">Lyase</keyword>
<reference evidence="11" key="2">
    <citation type="journal article" date="2021" name="PeerJ">
        <title>Extensive microbial diversity within the chicken gut microbiome revealed by metagenomics and culture.</title>
        <authorList>
            <person name="Gilroy R."/>
            <person name="Ravi A."/>
            <person name="Getino M."/>
            <person name="Pursley I."/>
            <person name="Horton D.L."/>
            <person name="Alikhan N.F."/>
            <person name="Baker D."/>
            <person name="Gharbi K."/>
            <person name="Hall N."/>
            <person name="Watson M."/>
            <person name="Adriaenssens E.M."/>
            <person name="Foster-Nyarko E."/>
            <person name="Jarju S."/>
            <person name="Secka A."/>
            <person name="Antonio M."/>
            <person name="Oren A."/>
            <person name="Chaudhuri R.R."/>
            <person name="La Ragione R."/>
            <person name="Hildebrand F."/>
            <person name="Pallen M.J."/>
        </authorList>
    </citation>
    <scope>NUCLEOTIDE SEQUENCE</scope>
    <source>
        <strain evidence="11">ChiW16-3235</strain>
    </source>
</reference>
<evidence type="ECO:0000259" key="10">
    <source>
        <dbReference type="Pfam" id="PF00218"/>
    </source>
</evidence>
<comment type="caution">
    <text evidence="11">The sequence shown here is derived from an EMBL/GenBank/DDBJ whole genome shotgun (WGS) entry which is preliminary data.</text>
</comment>
<dbReference type="InterPro" id="IPR011060">
    <property type="entry name" value="RibuloseP-bd_barrel"/>
</dbReference>
<name>A0A9D1E5T9_9FIRM</name>
<dbReference type="Gene3D" id="3.20.20.70">
    <property type="entry name" value="Aldolase class I"/>
    <property type="match status" value="1"/>
</dbReference>
<comment type="pathway">
    <text evidence="2">Amino-acid biosynthesis; L-tryptophan biosynthesis; L-tryptophan from chorismate: step 4/5.</text>
</comment>
<evidence type="ECO:0000256" key="4">
    <source>
        <dbReference type="ARBA" id="ARBA00022605"/>
    </source>
</evidence>
<evidence type="ECO:0000256" key="1">
    <source>
        <dbReference type="ARBA" id="ARBA00001633"/>
    </source>
</evidence>
<keyword evidence="9" id="KW-0472">Membrane</keyword>